<organism evidence="2 3">
    <name type="scientific">Lutibacter oricola</name>
    <dbReference type="NCBI Taxonomy" id="762486"/>
    <lineage>
        <taxon>Bacteria</taxon>
        <taxon>Pseudomonadati</taxon>
        <taxon>Bacteroidota</taxon>
        <taxon>Flavobacteriia</taxon>
        <taxon>Flavobacteriales</taxon>
        <taxon>Flavobacteriaceae</taxon>
        <taxon>Lutibacter</taxon>
    </lineage>
</organism>
<dbReference type="Proteomes" id="UP000199595">
    <property type="component" value="Unassembled WGS sequence"/>
</dbReference>
<reference evidence="2 3" key="1">
    <citation type="submission" date="2016-10" db="EMBL/GenBank/DDBJ databases">
        <authorList>
            <person name="de Groot N.N."/>
        </authorList>
    </citation>
    <scope>NUCLEOTIDE SEQUENCE [LARGE SCALE GENOMIC DNA]</scope>
    <source>
        <strain evidence="2 3">DSM 24956</strain>
    </source>
</reference>
<dbReference type="STRING" id="762486.SAMN05444411_101791"/>
<evidence type="ECO:0000313" key="2">
    <source>
        <dbReference type="EMBL" id="SDW46671.1"/>
    </source>
</evidence>
<evidence type="ECO:0000256" key="1">
    <source>
        <dbReference type="SAM" id="MobiDB-lite"/>
    </source>
</evidence>
<accession>A0A1H2TS40</accession>
<feature type="region of interest" description="Disordered" evidence="1">
    <location>
        <begin position="53"/>
        <end position="75"/>
    </location>
</feature>
<sequence>MKKFLLVIAITVTSIIELNAQTFEYKQITSIESIVPMGLGRSRIISSDENRNYQDFTSKRTEDNKKQNKSKRKDAKIDQFEETKLVNFYSIAGINFQNVASNDALLSSKINTMVTEGWDLAFVTSAVESDAGKGDGKGIFVTRYIFKRPKPQQ</sequence>
<proteinExistence type="predicted"/>
<evidence type="ECO:0008006" key="4">
    <source>
        <dbReference type="Google" id="ProtNLM"/>
    </source>
</evidence>
<keyword evidence="3" id="KW-1185">Reference proteome</keyword>
<name>A0A1H2TS40_9FLAO</name>
<evidence type="ECO:0000313" key="3">
    <source>
        <dbReference type="Proteomes" id="UP000199595"/>
    </source>
</evidence>
<gene>
    <name evidence="2" type="ORF">SAMN05444411_101791</name>
</gene>
<dbReference type="OrthoDB" id="680777at2"/>
<feature type="compositionally biased region" description="Basic and acidic residues" evidence="1">
    <location>
        <begin position="53"/>
        <end position="66"/>
    </location>
</feature>
<dbReference type="EMBL" id="FNNJ01000001">
    <property type="protein sequence ID" value="SDW46671.1"/>
    <property type="molecule type" value="Genomic_DNA"/>
</dbReference>
<dbReference type="RefSeq" id="WP_090119927.1">
    <property type="nucleotide sequence ID" value="NZ_FNNJ01000001.1"/>
</dbReference>
<dbReference type="AlphaFoldDB" id="A0A1H2TS40"/>
<protein>
    <recommendedName>
        <fullName evidence="4">DUF4177 domain-containing protein</fullName>
    </recommendedName>
</protein>